<gene>
    <name evidence="2" type="ORF">HNR23_004037</name>
</gene>
<feature type="region of interest" description="Disordered" evidence="1">
    <location>
        <begin position="29"/>
        <end position="48"/>
    </location>
</feature>
<sequence>MTKQAIHTDQAPQPRGAYSQGVVSGGFLFTSGFGPHDPRTGETSASVGAQTAQALRNIQAVLAERGLTLHDVVRTTVHLHHLKHDFDEFDAVYSEFFSDPMPVRTTVGSELMDVLVTIDVVAGLRE</sequence>
<reference evidence="2 3" key="1">
    <citation type="submission" date="2020-08" db="EMBL/GenBank/DDBJ databases">
        <title>Sequencing the genomes of 1000 actinobacteria strains.</title>
        <authorList>
            <person name="Klenk H.-P."/>
        </authorList>
    </citation>
    <scope>NUCLEOTIDE SEQUENCE [LARGE SCALE GENOMIC DNA]</scope>
    <source>
        <strain evidence="2 3">DSM 46659</strain>
    </source>
</reference>
<dbReference type="RefSeq" id="WP_184077726.1">
    <property type="nucleotide sequence ID" value="NZ_JACHDS010000001.1"/>
</dbReference>
<dbReference type="Proteomes" id="UP000546642">
    <property type="component" value="Unassembled WGS sequence"/>
</dbReference>
<evidence type="ECO:0000256" key="1">
    <source>
        <dbReference type="SAM" id="MobiDB-lite"/>
    </source>
</evidence>
<dbReference type="CDD" id="cd00448">
    <property type="entry name" value="YjgF_YER057c_UK114_family"/>
    <property type="match status" value="1"/>
</dbReference>
<evidence type="ECO:0000313" key="3">
    <source>
        <dbReference type="Proteomes" id="UP000546642"/>
    </source>
</evidence>
<dbReference type="InterPro" id="IPR035959">
    <property type="entry name" value="RutC-like_sf"/>
</dbReference>
<dbReference type="SUPFAM" id="SSF55298">
    <property type="entry name" value="YjgF-like"/>
    <property type="match status" value="1"/>
</dbReference>
<dbReference type="Pfam" id="PF01042">
    <property type="entry name" value="Ribonuc_L-PSP"/>
    <property type="match status" value="1"/>
</dbReference>
<protein>
    <submittedName>
        <fullName evidence="2">Reactive intermediate/imine deaminase</fullName>
    </submittedName>
</protein>
<keyword evidence="3" id="KW-1185">Reference proteome</keyword>
<accession>A0A7W9YKZ8</accession>
<dbReference type="EMBL" id="JACHDS010000001">
    <property type="protein sequence ID" value="MBB6173977.1"/>
    <property type="molecule type" value="Genomic_DNA"/>
</dbReference>
<dbReference type="AlphaFoldDB" id="A0A7W9YKZ8"/>
<dbReference type="GO" id="GO:0019239">
    <property type="term" value="F:deaminase activity"/>
    <property type="evidence" value="ECO:0007669"/>
    <property type="project" value="TreeGrafter"/>
</dbReference>
<proteinExistence type="predicted"/>
<dbReference type="GO" id="GO:0005829">
    <property type="term" value="C:cytosol"/>
    <property type="evidence" value="ECO:0007669"/>
    <property type="project" value="TreeGrafter"/>
</dbReference>
<organism evidence="2 3">
    <name type="scientific">Nocardiopsis mwathae</name>
    <dbReference type="NCBI Taxonomy" id="1472723"/>
    <lineage>
        <taxon>Bacteria</taxon>
        <taxon>Bacillati</taxon>
        <taxon>Actinomycetota</taxon>
        <taxon>Actinomycetes</taxon>
        <taxon>Streptosporangiales</taxon>
        <taxon>Nocardiopsidaceae</taxon>
        <taxon>Nocardiopsis</taxon>
    </lineage>
</organism>
<dbReference type="Gene3D" id="3.30.1330.40">
    <property type="entry name" value="RutC-like"/>
    <property type="match status" value="1"/>
</dbReference>
<evidence type="ECO:0000313" key="2">
    <source>
        <dbReference type="EMBL" id="MBB6173977.1"/>
    </source>
</evidence>
<name>A0A7W9YKZ8_9ACTN</name>
<dbReference type="PANTHER" id="PTHR11803">
    <property type="entry name" value="2-IMINOBUTANOATE/2-IMINOPROPANOATE DEAMINASE RIDA"/>
    <property type="match status" value="1"/>
</dbReference>
<dbReference type="PANTHER" id="PTHR11803:SF39">
    <property type="entry name" value="2-IMINOBUTANOATE_2-IMINOPROPANOATE DEAMINASE"/>
    <property type="match status" value="1"/>
</dbReference>
<comment type="caution">
    <text evidence="2">The sequence shown here is derived from an EMBL/GenBank/DDBJ whole genome shotgun (WGS) entry which is preliminary data.</text>
</comment>
<dbReference type="InterPro" id="IPR006175">
    <property type="entry name" value="YjgF/YER057c/UK114"/>
</dbReference>